<evidence type="ECO:0000313" key="1">
    <source>
        <dbReference type="WBParaSite" id="MCU_000146-RA"/>
    </source>
</evidence>
<dbReference type="AlphaFoldDB" id="A0A5K3EFK1"/>
<reference evidence="1" key="1">
    <citation type="submission" date="2019-11" db="UniProtKB">
        <authorList>
            <consortium name="WormBaseParasite"/>
        </authorList>
    </citation>
    <scope>IDENTIFICATION</scope>
</reference>
<name>A0A5K3EFK1_MESCO</name>
<dbReference type="WBParaSite" id="MCU_000146-RA">
    <property type="protein sequence ID" value="MCU_000146-RA"/>
    <property type="gene ID" value="MCU_000146"/>
</dbReference>
<organism evidence="1">
    <name type="scientific">Mesocestoides corti</name>
    <name type="common">Flatworm</name>
    <dbReference type="NCBI Taxonomy" id="53468"/>
    <lineage>
        <taxon>Eukaryota</taxon>
        <taxon>Metazoa</taxon>
        <taxon>Spiralia</taxon>
        <taxon>Lophotrochozoa</taxon>
        <taxon>Platyhelminthes</taxon>
        <taxon>Cestoda</taxon>
        <taxon>Eucestoda</taxon>
        <taxon>Cyclophyllidea</taxon>
        <taxon>Mesocestoididae</taxon>
        <taxon>Mesocestoides</taxon>
    </lineage>
</organism>
<accession>A0A5K3EFK1</accession>
<protein>
    <submittedName>
        <fullName evidence="1">CxC2 domain-containing protein</fullName>
    </submittedName>
</protein>
<sequence>VPRDNATICFNGVFCLRKTCAWCKSRLTCCESCSFTFPSLVIPSSDTGFPFLQHVASRADPHLPLIRTNIYLGLSSHTRKCLDPTTPTWLSPKVDGCVHVLWGLFYRRN</sequence>
<proteinExistence type="predicted"/>